<evidence type="ECO:0000313" key="10">
    <source>
        <dbReference type="EMBL" id="MDE5414927.1"/>
    </source>
</evidence>
<keyword evidence="4" id="KW-0808">Transferase</keyword>
<comment type="catalytic activity">
    <reaction evidence="1">
        <text>ATP + protein L-histidine = ADP + protein N-phospho-L-histidine.</text>
        <dbReference type="EC" id="2.7.13.3"/>
    </reaction>
</comment>
<keyword evidence="6" id="KW-0418">Kinase</keyword>
<evidence type="ECO:0000256" key="4">
    <source>
        <dbReference type="ARBA" id="ARBA00022679"/>
    </source>
</evidence>
<proteinExistence type="predicted"/>
<keyword evidence="8" id="KW-0902">Two-component regulatory system</keyword>
<dbReference type="Gene3D" id="3.30.565.10">
    <property type="entry name" value="Histidine kinase-like ATPase, C-terminal domain"/>
    <property type="match status" value="1"/>
</dbReference>
<dbReference type="SUPFAM" id="SSF47384">
    <property type="entry name" value="Homodimeric domain of signal transducing histidine kinase"/>
    <property type="match status" value="1"/>
</dbReference>
<dbReference type="PANTHER" id="PTHR43065:SF10">
    <property type="entry name" value="PEROXIDE STRESS-ACTIVATED HISTIDINE KINASE MAK3"/>
    <property type="match status" value="1"/>
</dbReference>
<dbReference type="Pfam" id="PF09385">
    <property type="entry name" value="HisK_N"/>
    <property type="match status" value="1"/>
</dbReference>
<organism evidence="10 11">
    <name type="scientific">Alkalihalobacterium chitinilyticum</name>
    <dbReference type="NCBI Taxonomy" id="2980103"/>
    <lineage>
        <taxon>Bacteria</taxon>
        <taxon>Bacillati</taxon>
        <taxon>Bacillota</taxon>
        <taxon>Bacilli</taxon>
        <taxon>Bacillales</taxon>
        <taxon>Bacillaceae</taxon>
        <taxon>Alkalihalobacterium</taxon>
    </lineage>
</organism>
<dbReference type="InterPro" id="IPR018984">
    <property type="entry name" value="Histidine_kinase_N"/>
</dbReference>
<dbReference type="Gene3D" id="1.10.490.70">
    <property type="entry name" value="Histidine kinase N-terminal domain"/>
    <property type="match status" value="1"/>
</dbReference>
<dbReference type="SMART" id="SM00387">
    <property type="entry name" value="HATPase_c"/>
    <property type="match status" value="1"/>
</dbReference>
<dbReference type="InterPro" id="IPR005467">
    <property type="entry name" value="His_kinase_dom"/>
</dbReference>
<evidence type="ECO:0000256" key="8">
    <source>
        <dbReference type="ARBA" id="ARBA00023012"/>
    </source>
</evidence>
<accession>A0ABT5VJM4</accession>
<dbReference type="Proteomes" id="UP001148125">
    <property type="component" value="Unassembled WGS sequence"/>
</dbReference>
<keyword evidence="3" id="KW-0597">Phosphoprotein</keyword>
<evidence type="ECO:0000313" key="11">
    <source>
        <dbReference type="Proteomes" id="UP001148125"/>
    </source>
</evidence>
<sequence>MMVEVEDKFCQYLETNAESFLSNWRKNVRISDADPFTINVEGNGQAMFELLIYCLKNPYQDEFVQDLAYKVAIERAAANVNISEFIYNVNIGRSIIFQSLEEIDLSLKSMQPVINKINFCFDQFIYHAVYKYTELKDIQLQDKSLFIEQSHKDRLTLLGQMSSSFVHEFRNPLTAVMGFVKLLKEEDQNIKYIDIITHELEQLNFRITQFLVASRRETTSHHQRENFDMKQLMDEIIEFVYPSIADGDVIVTTEIGEEKTVKGFREEIRQVFINLIINSIDALKDNSGKKEIVIKSKVTPDQKIEITVTNNGPAIPEHVQKTIFEPFFTTKEMGTGIGLYVSKKIMEKHNGEISCVSNEESTTFTVTLQLE</sequence>
<feature type="domain" description="Histidine kinase" evidence="9">
    <location>
        <begin position="164"/>
        <end position="371"/>
    </location>
</feature>
<dbReference type="GO" id="GO:0005524">
    <property type="term" value="F:ATP binding"/>
    <property type="evidence" value="ECO:0007669"/>
    <property type="project" value="UniProtKB-KW"/>
</dbReference>
<dbReference type="Pfam" id="PF00512">
    <property type="entry name" value="HisKA"/>
    <property type="match status" value="1"/>
</dbReference>
<dbReference type="CDD" id="cd00082">
    <property type="entry name" value="HisKA"/>
    <property type="match status" value="1"/>
</dbReference>
<dbReference type="EMBL" id="JAOTPO010000012">
    <property type="protein sequence ID" value="MDE5414927.1"/>
    <property type="molecule type" value="Genomic_DNA"/>
</dbReference>
<dbReference type="Gene3D" id="1.10.287.130">
    <property type="match status" value="1"/>
</dbReference>
<gene>
    <name evidence="10" type="ORF">N7Z68_16320</name>
</gene>
<evidence type="ECO:0000256" key="5">
    <source>
        <dbReference type="ARBA" id="ARBA00022741"/>
    </source>
</evidence>
<evidence type="ECO:0000256" key="1">
    <source>
        <dbReference type="ARBA" id="ARBA00000085"/>
    </source>
</evidence>
<evidence type="ECO:0000256" key="2">
    <source>
        <dbReference type="ARBA" id="ARBA00012438"/>
    </source>
</evidence>
<keyword evidence="7 10" id="KW-0067">ATP-binding</keyword>
<dbReference type="PRINTS" id="PR00344">
    <property type="entry name" value="BCTRLSENSOR"/>
</dbReference>
<name>A0ABT5VJM4_9BACI</name>
<dbReference type="InterPro" id="IPR004358">
    <property type="entry name" value="Sig_transdc_His_kin-like_C"/>
</dbReference>
<keyword evidence="11" id="KW-1185">Reference proteome</keyword>
<reference evidence="10" key="1">
    <citation type="submission" date="2024-05" db="EMBL/GenBank/DDBJ databases">
        <title>Alkalihalobacillus sp. strain MEB203 novel alkaliphilic bacterium from Lonar Lake, India.</title>
        <authorList>
            <person name="Joshi A."/>
            <person name="Thite S."/>
            <person name="Mengade P."/>
        </authorList>
    </citation>
    <scope>NUCLEOTIDE SEQUENCE</scope>
    <source>
        <strain evidence="10">MEB 203</strain>
    </source>
</reference>
<dbReference type="InterPro" id="IPR036097">
    <property type="entry name" value="HisK_dim/P_sf"/>
</dbReference>
<dbReference type="Pfam" id="PF02518">
    <property type="entry name" value="HATPase_c"/>
    <property type="match status" value="1"/>
</dbReference>
<dbReference type="SMART" id="SM00388">
    <property type="entry name" value="HisKA"/>
    <property type="match status" value="1"/>
</dbReference>
<evidence type="ECO:0000256" key="6">
    <source>
        <dbReference type="ARBA" id="ARBA00022777"/>
    </source>
</evidence>
<keyword evidence="5" id="KW-0547">Nucleotide-binding</keyword>
<dbReference type="SUPFAM" id="SSF55874">
    <property type="entry name" value="ATPase domain of HSP90 chaperone/DNA topoisomerase II/histidine kinase"/>
    <property type="match status" value="1"/>
</dbReference>
<dbReference type="RefSeq" id="WP_275119536.1">
    <property type="nucleotide sequence ID" value="NZ_JAOTPO010000012.1"/>
</dbReference>
<dbReference type="PROSITE" id="PS50109">
    <property type="entry name" value="HIS_KIN"/>
    <property type="match status" value="1"/>
</dbReference>
<dbReference type="InterPro" id="IPR003661">
    <property type="entry name" value="HisK_dim/P_dom"/>
</dbReference>
<protein>
    <recommendedName>
        <fullName evidence="2">histidine kinase</fullName>
        <ecNumber evidence="2">2.7.13.3</ecNumber>
    </recommendedName>
</protein>
<dbReference type="InterPro" id="IPR003594">
    <property type="entry name" value="HATPase_dom"/>
</dbReference>
<dbReference type="InterPro" id="IPR036890">
    <property type="entry name" value="HATPase_C_sf"/>
</dbReference>
<comment type="caution">
    <text evidence="10">The sequence shown here is derived from an EMBL/GenBank/DDBJ whole genome shotgun (WGS) entry which is preliminary data.</text>
</comment>
<dbReference type="PANTHER" id="PTHR43065">
    <property type="entry name" value="SENSOR HISTIDINE KINASE"/>
    <property type="match status" value="1"/>
</dbReference>
<evidence type="ECO:0000256" key="7">
    <source>
        <dbReference type="ARBA" id="ARBA00022840"/>
    </source>
</evidence>
<evidence type="ECO:0000256" key="3">
    <source>
        <dbReference type="ARBA" id="ARBA00022553"/>
    </source>
</evidence>
<dbReference type="EC" id="2.7.13.3" evidence="2"/>
<evidence type="ECO:0000259" key="9">
    <source>
        <dbReference type="PROSITE" id="PS50109"/>
    </source>
</evidence>